<evidence type="ECO:0000256" key="4">
    <source>
        <dbReference type="ARBA" id="ARBA00005359"/>
    </source>
</evidence>
<comment type="caution">
    <text evidence="13">The sequence shown here is derived from an EMBL/GenBank/DDBJ whole genome shotgun (WGS) entry which is preliminary data.</text>
</comment>
<dbReference type="GO" id="GO:0006207">
    <property type="term" value="P:'de novo' pyrimidine nucleobase biosynthetic process"/>
    <property type="evidence" value="ECO:0007669"/>
    <property type="project" value="UniProtKB-UniRule"/>
</dbReference>
<dbReference type="GO" id="GO:0005737">
    <property type="term" value="C:cytoplasm"/>
    <property type="evidence" value="ECO:0007669"/>
    <property type="project" value="InterPro"/>
</dbReference>
<dbReference type="NCBIfam" id="TIGR01036">
    <property type="entry name" value="pyrD_sub2"/>
    <property type="match status" value="1"/>
</dbReference>
<dbReference type="RefSeq" id="WP_183401091.1">
    <property type="nucleotide sequence ID" value="NZ_JACIDS010000006.1"/>
</dbReference>
<keyword evidence="6 11" id="KW-0288">FMN</keyword>
<sequence length="358" mass="37890">MNAFSSLLRPALFCIDPETAHGLSLKALSSGLLPRVRPDRDPRLARRLMGLDFPNPLGLAAGLDKNGEVADPLLGLGFGFVEIGTVTPRPQAGNPKPRLFRLVRDGAVINRLGFNNKGHAAALERLRARQGRGGIVGVNIGANKDSPDRIADYVAAIRAFSGLASYFTVNVSSPNTPGLRDLQGRAALDELLARVVEARDSEARRVPLVIKIAPDMDEHGRADIAEVVLARGIDGVIISNTTVSRPPLIETGFAKETGGLSGRPLFRMSTIALAQFRRMVGPDLPLIGAGGVDSAETAFAKIAAGADLVQFYTGLVYGGPGLVGEILTGLSRILDRRGLASIADAVGLETDKWARETP</sequence>
<keyword evidence="11" id="KW-1003">Cell membrane</keyword>
<evidence type="ECO:0000256" key="6">
    <source>
        <dbReference type="ARBA" id="ARBA00022643"/>
    </source>
</evidence>
<dbReference type="NCBIfam" id="NF003645">
    <property type="entry name" value="PRK05286.1-2"/>
    <property type="match status" value="1"/>
</dbReference>
<feature type="binding site" evidence="11">
    <location>
        <position position="175"/>
    </location>
    <ligand>
        <name>substrate</name>
    </ligand>
</feature>
<keyword evidence="8 11" id="KW-0560">Oxidoreductase</keyword>
<feature type="binding site" evidence="11">
    <location>
        <position position="139"/>
    </location>
    <ligand>
        <name>FMN</name>
        <dbReference type="ChEBI" id="CHEBI:58210"/>
    </ligand>
</feature>
<dbReference type="CDD" id="cd04738">
    <property type="entry name" value="DHOD_2_like"/>
    <property type="match status" value="1"/>
</dbReference>
<evidence type="ECO:0000256" key="10">
    <source>
        <dbReference type="ARBA" id="ARBA00048639"/>
    </source>
</evidence>
<comment type="subcellular location">
    <subcellularLocation>
        <location evidence="11">Cell membrane</location>
        <topology evidence="11">Peripheral membrane protein</topology>
    </subcellularLocation>
    <subcellularLocation>
        <location evidence="2">Membrane</location>
    </subcellularLocation>
</comment>
<comment type="pathway">
    <text evidence="3 11">Pyrimidine metabolism; UMP biosynthesis via de novo pathway; orotate from (S)-dihydroorotate (quinone route): step 1/1.</text>
</comment>
<comment type="catalytic activity">
    <reaction evidence="10 11">
        <text>(S)-dihydroorotate + a quinone = orotate + a quinol</text>
        <dbReference type="Rhea" id="RHEA:30187"/>
        <dbReference type="ChEBI" id="CHEBI:24646"/>
        <dbReference type="ChEBI" id="CHEBI:30839"/>
        <dbReference type="ChEBI" id="CHEBI:30864"/>
        <dbReference type="ChEBI" id="CHEBI:132124"/>
        <dbReference type="EC" id="1.3.5.2"/>
    </reaction>
</comment>
<dbReference type="AlphaFoldDB" id="A0A840ASR7"/>
<dbReference type="NCBIfam" id="NF003652">
    <property type="entry name" value="PRK05286.2-5"/>
    <property type="match status" value="1"/>
</dbReference>
<dbReference type="GO" id="GO:0044205">
    <property type="term" value="P:'de novo' UMP biosynthetic process"/>
    <property type="evidence" value="ECO:0007669"/>
    <property type="project" value="UniProtKB-UniRule"/>
</dbReference>
<organism evidence="13 14">
    <name type="scientific">Kaistia hirudinis</name>
    <dbReference type="NCBI Taxonomy" id="1293440"/>
    <lineage>
        <taxon>Bacteria</taxon>
        <taxon>Pseudomonadati</taxon>
        <taxon>Pseudomonadota</taxon>
        <taxon>Alphaproteobacteria</taxon>
        <taxon>Hyphomicrobiales</taxon>
        <taxon>Kaistiaceae</taxon>
        <taxon>Kaistia</taxon>
    </lineage>
</organism>
<reference evidence="13 14" key="1">
    <citation type="submission" date="2020-08" db="EMBL/GenBank/DDBJ databases">
        <title>Genomic Encyclopedia of Type Strains, Phase IV (KMG-IV): sequencing the most valuable type-strain genomes for metagenomic binning, comparative biology and taxonomic classification.</title>
        <authorList>
            <person name="Goeker M."/>
        </authorList>
    </citation>
    <scope>NUCLEOTIDE SEQUENCE [LARGE SCALE GENOMIC DNA]</scope>
    <source>
        <strain evidence="13 14">DSM 25966</strain>
    </source>
</reference>
<dbReference type="Pfam" id="PF01180">
    <property type="entry name" value="DHO_dh"/>
    <property type="match status" value="1"/>
</dbReference>
<feature type="binding site" evidence="11">
    <location>
        <position position="211"/>
    </location>
    <ligand>
        <name>FMN</name>
        <dbReference type="ChEBI" id="CHEBI:58210"/>
    </ligand>
</feature>
<proteinExistence type="inferred from homology"/>
<dbReference type="InterPro" id="IPR050074">
    <property type="entry name" value="DHO_dehydrogenase"/>
</dbReference>
<dbReference type="UniPathway" id="UPA00070">
    <property type="reaction ID" value="UER00946"/>
</dbReference>
<dbReference type="InterPro" id="IPR005720">
    <property type="entry name" value="Dihydroorotate_DH_cat"/>
</dbReference>
<comment type="function">
    <text evidence="1 11">Catalyzes the conversion of dihydroorotate to orotate with quinone as electron acceptor.</text>
</comment>
<comment type="cofactor">
    <cofactor evidence="11">
        <name>FMN</name>
        <dbReference type="ChEBI" id="CHEBI:58210"/>
    </cofactor>
    <text evidence="11">Binds 1 FMN per subunit.</text>
</comment>
<gene>
    <name evidence="11" type="primary">pyrD</name>
    <name evidence="13" type="ORF">GGR25_004513</name>
</gene>
<dbReference type="GO" id="GO:0005886">
    <property type="term" value="C:plasma membrane"/>
    <property type="evidence" value="ECO:0007669"/>
    <property type="project" value="UniProtKB-SubCell"/>
</dbReference>
<comment type="subunit">
    <text evidence="11">Monomer.</text>
</comment>
<feature type="domain" description="Dihydroorotate dehydrogenase catalytic" evidence="12">
    <location>
        <begin position="44"/>
        <end position="334"/>
    </location>
</feature>
<evidence type="ECO:0000256" key="1">
    <source>
        <dbReference type="ARBA" id="ARBA00003125"/>
    </source>
</evidence>
<evidence type="ECO:0000256" key="7">
    <source>
        <dbReference type="ARBA" id="ARBA00022975"/>
    </source>
</evidence>
<dbReference type="EC" id="1.3.5.2" evidence="11"/>
<dbReference type="SUPFAM" id="SSF51395">
    <property type="entry name" value="FMN-linked oxidoreductases"/>
    <property type="match status" value="1"/>
</dbReference>
<keyword evidence="7 11" id="KW-0665">Pyrimidine biosynthesis</keyword>
<dbReference type="PROSITE" id="PS00912">
    <property type="entry name" value="DHODEHASE_2"/>
    <property type="match status" value="1"/>
</dbReference>
<dbReference type="InterPro" id="IPR005719">
    <property type="entry name" value="Dihydroorotate_DH_2"/>
</dbReference>
<keyword evidence="5 11" id="KW-0285">Flavoprotein</keyword>
<evidence type="ECO:0000256" key="5">
    <source>
        <dbReference type="ARBA" id="ARBA00022630"/>
    </source>
</evidence>
<dbReference type="Proteomes" id="UP000553963">
    <property type="component" value="Unassembled WGS sequence"/>
</dbReference>
<dbReference type="PANTHER" id="PTHR48109:SF4">
    <property type="entry name" value="DIHYDROOROTATE DEHYDROGENASE (QUINONE), MITOCHONDRIAL"/>
    <property type="match status" value="1"/>
</dbReference>
<dbReference type="PANTHER" id="PTHR48109">
    <property type="entry name" value="DIHYDROOROTATE DEHYDROGENASE (QUINONE), MITOCHONDRIAL-RELATED"/>
    <property type="match status" value="1"/>
</dbReference>
<dbReference type="InterPro" id="IPR013785">
    <property type="entry name" value="Aldolase_TIM"/>
</dbReference>
<feature type="binding site" evidence="11">
    <location>
        <position position="239"/>
    </location>
    <ligand>
        <name>FMN</name>
        <dbReference type="ChEBI" id="CHEBI:58210"/>
    </ligand>
</feature>
<evidence type="ECO:0000256" key="11">
    <source>
        <dbReference type="HAMAP-Rule" id="MF_00225"/>
    </source>
</evidence>
<feature type="binding site" evidence="11">
    <location>
        <begin position="312"/>
        <end position="313"/>
    </location>
    <ligand>
        <name>FMN</name>
        <dbReference type="ChEBI" id="CHEBI:58210"/>
    </ligand>
</feature>
<evidence type="ECO:0000313" key="14">
    <source>
        <dbReference type="Proteomes" id="UP000553963"/>
    </source>
</evidence>
<dbReference type="InterPro" id="IPR001295">
    <property type="entry name" value="Dihydroorotate_DH_CS"/>
</dbReference>
<name>A0A840ASR7_9HYPH</name>
<dbReference type="GO" id="GO:0106430">
    <property type="term" value="F:dihydroorotate dehydrogenase (quinone) activity"/>
    <property type="evidence" value="ECO:0007669"/>
    <property type="project" value="UniProtKB-EC"/>
</dbReference>
<dbReference type="PROSITE" id="PS00911">
    <property type="entry name" value="DHODEHASE_1"/>
    <property type="match status" value="1"/>
</dbReference>
<feature type="binding site" evidence="11">
    <location>
        <position position="262"/>
    </location>
    <ligand>
        <name>FMN</name>
        <dbReference type="ChEBI" id="CHEBI:58210"/>
    </ligand>
</feature>
<keyword evidence="9 11" id="KW-0472">Membrane</keyword>
<dbReference type="EMBL" id="JACIDS010000006">
    <property type="protein sequence ID" value="MBB3933440.1"/>
    <property type="molecule type" value="Genomic_DNA"/>
</dbReference>
<accession>A0A840ASR7</accession>
<protein>
    <recommendedName>
        <fullName evidence="11">Dihydroorotate dehydrogenase (quinone)</fullName>
        <ecNumber evidence="11">1.3.5.2</ecNumber>
    </recommendedName>
    <alternativeName>
        <fullName evidence="11">DHOdehase</fullName>
        <shortName evidence="11">DHOD</shortName>
        <shortName evidence="11">DHODase</shortName>
    </alternativeName>
    <alternativeName>
        <fullName evidence="11">Dihydroorotate oxidase</fullName>
    </alternativeName>
</protein>
<feature type="binding site" evidence="11">
    <location>
        <begin position="61"/>
        <end position="65"/>
    </location>
    <ligand>
        <name>FMN</name>
        <dbReference type="ChEBI" id="CHEBI:58210"/>
    </ligand>
</feature>
<feature type="binding site" evidence="11">
    <location>
        <position position="291"/>
    </location>
    <ligand>
        <name>FMN</name>
        <dbReference type="ChEBI" id="CHEBI:58210"/>
    </ligand>
</feature>
<feature type="binding site" evidence="11">
    <location>
        <position position="65"/>
    </location>
    <ligand>
        <name>substrate</name>
    </ligand>
</feature>
<evidence type="ECO:0000259" key="12">
    <source>
        <dbReference type="Pfam" id="PF01180"/>
    </source>
</evidence>
<evidence type="ECO:0000256" key="3">
    <source>
        <dbReference type="ARBA" id="ARBA00005161"/>
    </source>
</evidence>
<dbReference type="HAMAP" id="MF_00225">
    <property type="entry name" value="DHO_dh_type2"/>
    <property type="match status" value="1"/>
</dbReference>
<evidence type="ECO:0000313" key="13">
    <source>
        <dbReference type="EMBL" id="MBB3933440.1"/>
    </source>
</evidence>
<evidence type="ECO:0000256" key="9">
    <source>
        <dbReference type="ARBA" id="ARBA00023136"/>
    </source>
</evidence>
<feature type="binding site" evidence="11">
    <location>
        <position position="85"/>
    </location>
    <ligand>
        <name>FMN</name>
        <dbReference type="ChEBI" id="CHEBI:58210"/>
    </ligand>
</feature>
<feature type="active site" description="Nucleophile" evidence="11">
    <location>
        <position position="173"/>
    </location>
</feature>
<feature type="binding site" evidence="11">
    <location>
        <begin position="240"/>
        <end position="241"/>
    </location>
    <ligand>
        <name>substrate</name>
    </ligand>
</feature>
<feature type="binding site" evidence="11">
    <location>
        <position position="170"/>
    </location>
    <ligand>
        <name>substrate</name>
    </ligand>
</feature>
<feature type="binding site" evidence="11">
    <location>
        <begin position="110"/>
        <end position="114"/>
    </location>
    <ligand>
        <name>substrate</name>
    </ligand>
</feature>
<dbReference type="Gene3D" id="3.20.20.70">
    <property type="entry name" value="Aldolase class I"/>
    <property type="match status" value="1"/>
</dbReference>
<comment type="similarity">
    <text evidence="4 11">Belongs to the dihydroorotate dehydrogenase family. Type 2 subfamily.</text>
</comment>
<feature type="binding site" evidence="11">
    <location>
        <position position="170"/>
    </location>
    <ligand>
        <name>FMN</name>
        <dbReference type="ChEBI" id="CHEBI:58210"/>
    </ligand>
</feature>
<evidence type="ECO:0000256" key="2">
    <source>
        <dbReference type="ARBA" id="ARBA00004370"/>
    </source>
</evidence>
<evidence type="ECO:0000256" key="8">
    <source>
        <dbReference type="ARBA" id="ARBA00023002"/>
    </source>
</evidence>
<keyword evidence="14" id="KW-1185">Reference proteome</keyword>